<comment type="caution">
    <text evidence="6">The sequence shown here is derived from an EMBL/GenBank/DDBJ whole genome shotgun (WGS) entry which is preliminary data.</text>
</comment>
<feature type="domain" description="Beta-ketoacyl-[acyl-carrier-protein] synthase III C-terminal" evidence="4">
    <location>
        <begin position="238"/>
        <end position="327"/>
    </location>
</feature>
<dbReference type="RefSeq" id="WP_137975897.1">
    <property type="nucleotide sequence ID" value="NZ_BAAASO010000053.1"/>
</dbReference>
<dbReference type="PANTHER" id="PTHR34069:SF2">
    <property type="entry name" value="BETA-KETOACYL-[ACYL-CARRIER-PROTEIN] SYNTHASE III"/>
    <property type="match status" value="1"/>
</dbReference>
<gene>
    <name evidence="6" type="primary">fabH_1</name>
    <name evidence="6" type="ORF">SVIO_004390</name>
</gene>
<dbReference type="EMBL" id="BJHW01000001">
    <property type="protein sequence ID" value="GDY49816.1"/>
    <property type="molecule type" value="Genomic_DNA"/>
</dbReference>
<accession>A0A4D4KSG4</accession>
<dbReference type="Proteomes" id="UP000301309">
    <property type="component" value="Unassembled WGS sequence"/>
</dbReference>
<dbReference type="SUPFAM" id="SSF53901">
    <property type="entry name" value="Thiolase-like"/>
    <property type="match status" value="1"/>
</dbReference>
<evidence type="ECO:0000256" key="3">
    <source>
        <dbReference type="ARBA" id="ARBA00023315"/>
    </source>
</evidence>
<dbReference type="AlphaFoldDB" id="A0A4D4KSG4"/>
<dbReference type="Pfam" id="PF08541">
    <property type="entry name" value="ACP_syn_III_C"/>
    <property type="match status" value="1"/>
</dbReference>
<keyword evidence="1" id="KW-0963">Cytoplasm</keyword>
<evidence type="ECO:0000259" key="5">
    <source>
        <dbReference type="Pfam" id="PF08545"/>
    </source>
</evidence>
<dbReference type="Gene3D" id="3.40.47.10">
    <property type="match status" value="1"/>
</dbReference>
<dbReference type="InterPro" id="IPR013747">
    <property type="entry name" value="ACP_syn_III_C"/>
</dbReference>
<evidence type="ECO:0000256" key="2">
    <source>
        <dbReference type="ARBA" id="ARBA00022679"/>
    </source>
</evidence>
<protein>
    <submittedName>
        <fullName evidence="6">3-oxoacyl-[acyl-carrier-protein] synthase 3</fullName>
    </submittedName>
</protein>
<name>A0A4D4KSG4_STRVO</name>
<dbReference type="NCBIfam" id="NF006829">
    <property type="entry name" value="PRK09352.1"/>
    <property type="match status" value="1"/>
</dbReference>
<proteinExistence type="predicted"/>
<reference evidence="6 7" key="1">
    <citation type="journal article" date="2020" name="Int. J. Syst. Evol. Microbiol.">
        <title>Reclassification of Streptomyces castelarensis and Streptomyces sporoclivatus as later heterotypic synonyms of Streptomyces antimycoticus.</title>
        <authorList>
            <person name="Komaki H."/>
            <person name="Tamura T."/>
        </authorList>
    </citation>
    <scope>NUCLEOTIDE SEQUENCE [LARGE SCALE GENOMIC DNA]</scope>
    <source>
        <strain evidence="6 7">NBRC 13459</strain>
    </source>
</reference>
<evidence type="ECO:0000313" key="7">
    <source>
        <dbReference type="Proteomes" id="UP000301309"/>
    </source>
</evidence>
<dbReference type="GO" id="GO:0004315">
    <property type="term" value="F:3-oxoacyl-[acyl-carrier-protein] synthase activity"/>
    <property type="evidence" value="ECO:0007669"/>
    <property type="project" value="InterPro"/>
</dbReference>
<dbReference type="Pfam" id="PF08545">
    <property type="entry name" value="ACP_syn_III"/>
    <property type="match status" value="1"/>
</dbReference>
<keyword evidence="7" id="KW-1185">Reference proteome</keyword>
<feature type="domain" description="Beta-ketoacyl-[acyl-carrier-protein] synthase III N-terminal" evidence="5">
    <location>
        <begin position="106"/>
        <end position="186"/>
    </location>
</feature>
<evidence type="ECO:0000256" key="1">
    <source>
        <dbReference type="ARBA" id="ARBA00022490"/>
    </source>
</evidence>
<dbReference type="InterPro" id="IPR016039">
    <property type="entry name" value="Thiolase-like"/>
</dbReference>
<dbReference type="GO" id="GO:0006633">
    <property type="term" value="P:fatty acid biosynthetic process"/>
    <property type="evidence" value="ECO:0007669"/>
    <property type="project" value="InterPro"/>
</dbReference>
<evidence type="ECO:0000259" key="4">
    <source>
        <dbReference type="Pfam" id="PF08541"/>
    </source>
</evidence>
<dbReference type="CDD" id="cd00830">
    <property type="entry name" value="KAS_III"/>
    <property type="match status" value="1"/>
</dbReference>
<keyword evidence="3" id="KW-0012">Acyltransferase</keyword>
<dbReference type="OrthoDB" id="9815506at2"/>
<organism evidence="6 7">
    <name type="scientific">Streptomyces violaceusniger</name>
    <dbReference type="NCBI Taxonomy" id="68280"/>
    <lineage>
        <taxon>Bacteria</taxon>
        <taxon>Bacillati</taxon>
        <taxon>Actinomycetota</taxon>
        <taxon>Actinomycetes</taxon>
        <taxon>Kitasatosporales</taxon>
        <taxon>Streptomycetaceae</taxon>
        <taxon>Streptomyces</taxon>
        <taxon>Streptomyces violaceusniger group</taxon>
    </lineage>
</organism>
<dbReference type="GO" id="GO:0044550">
    <property type="term" value="P:secondary metabolite biosynthetic process"/>
    <property type="evidence" value="ECO:0007669"/>
    <property type="project" value="TreeGrafter"/>
</dbReference>
<sequence length="328" mass="34919">MPVGILEIGAHVPDRVIGNGHISQWAEVPEEWVTERTGIKERRYASPDTATSDLAYEAVSELLSKRPGIEAEIGWLVVATATPDQPQPATAAVLQDRLGLDGAAAFDLNAVCSGFVYAVATGAGLLAANPAQRPYALVVGADKFSSVMDRSDRRTVSLFGDGAGAVLLGPVPDGYGIRASRLVSHGSLWPLIGVWAGGTRKPLTSRARRAGEHTLRMDGKAISRYMFSTLPEVIDDTLKESSLTLGEIDRFIFHQANTRLLEKVVAELGIDPVRVPTTAPEFGNTGAASIPLTLRAAHESRPIRRGERILVASVGGGMNAAAAVFIWH</sequence>
<dbReference type="InterPro" id="IPR013751">
    <property type="entry name" value="ACP_syn_III_N"/>
</dbReference>
<keyword evidence="2" id="KW-0808">Transferase</keyword>
<evidence type="ECO:0000313" key="6">
    <source>
        <dbReference type="EMBL" id="GDY49816.1"/>
    </source>
</evidence>
<dbReference type="PANTHER" id="PTHR34069">
    <property type="entry name" value="3-OXOACYL-[ACYL-CARRIER-PROTEIN] SYNTHASE 3"/>
    <property type="match status" value="1"/>
</dbReference>